<gene>
    <name evidence="1" type="ORF">EDS130_LOCUS40766</name>
</gene>
<reference evidence="1" key="1">
    <citation type="submission" date="2021-02" db="EMBL/GenBank/DDBJ databases">
        <authorList>
            <person name="Nowell W R."/>
        </authorList>
    </citation>
    <scope>NUCLEOTIDE SEQUENCE</scope>
</reference>
<evidence type="ECO:0000313" key="1">
    <source>
        <dbReference type="EMBL" id="CAF1470547.1"/>
    </source>
</evidence>
<protein>
    <submittedName>
        <fullName evidence="1">Uncharacterized protein</fullName>
    </submittedName>
</protein>
<organism evidence="1 2">
    <name type="scientific">Adineta ricciae</name>
    <name type="common">Rotifer</name>
    <dbReference type="NCBI Taxonomy" id="249248"/>
    <lineage>
        <taxon>Eukaryota</taxon>
        <taxon>Metazoa</taxon>
        <taxon>Spiralia</taxon>
        <taxon>Gnathifera</taxon>
        <taxon>Rotifera</taxon>
        <taxon>Eurotatoria</taxon>
        <taxon>Bdelloidea</taxon>
        <taxon>Adinetida</taxon>
        <taxon>Adinetidae</taxon>
        <taxon>Adineta</taxon>
    </lineage>
</organism>
<evidence type="ECO:0000313" key="2">
    <source>
        <dbReference type="Proteomes" id="UP000663852"/>
    </source>
</evidence>
<accession>A0A815QZM8</accession>
<comment type="caution">
    <text evidence="1">The sequence shown here is derived from an EMBL/GenBank/DDBJ whole genome shotgun (WGS) entry which is preliminary data.</text>
</comment>
<dbReference type="AlphaFoldDB" id="A0A815QZM8"/>
<sequence>MHYLSTLIVKWDKNTFFILCQQNANMISTAKFNQTHSKIFIMSSKFGGSCSYSGSTDSSSGDSTASISCPIYTSSSGITVSGTGSATYSGDGQVGGGAGVSVTIPFP</sequence>
<dbReference type="EMBL" id="CAJNOJ010000505">
    <property type="protein sequence ID" value="CAF1470547.1"/>
    <property type="molecule type" value="Genomic_DNA"/>
</dbReference>
<name>A0A815QZM8_ADIRI</name>
<dbReference type="Proteomes" id="UP000663852">
    <property type="component" value="Unassembled WGS sequence"/>
</dbReference>
<proteinExistence type="predicted"/>